<accession>A0A849AAT8</accession>
<dbReference type="GO" id="GO:0000917">
    <property type="term" value="P:division septum assembly"/>
    <property type="evidence" value="ECO:0007669"/>
    <property type="project" value="UniProtKB-KW"/>
</dbReference>
<keyword evidence="3 7" id="KW-0132">Cell division</keyword>
<evidence type="ECO:0000256" key="4">
    <source>
        <dbReference type="ARBA" id="ARBA00022969"/>
    </source>
</evidence>
<sequence>MSRTTAEMTTAQTEMVLESAAGAPVVHAELRYRAHQPFAVELSLRLGNAESVEWSFARELLLQGLHAPAGCGDVQLFPAAGLLPASSAVMIELRSPDGRAVLRADRADLEHFASATLEMVPLGSEREHYNLDLELAALLIVADRASDA</sequence>
<evidence type="ECO:0000313" key="8">
    <source>
        <dbReference type="Proteomes" id="UP000562984"/>
    </source>
</evidence>
<dbReference type="RefSeq" id="WP_171201344.1">
    <property type="nucleotide sequence ID" value="NZ_JABEND010000017.1"/>
</dbReference>
<name>A0A849AAT8_9ACTN</name>
<dbReference type="EMBL" id="JABEND010000017">
    <property type="protein sequence ID" value="NNG37645.1"/>
    <property type="molecule type" value="Genomic_DNA"/>
</dbReference>
<keyword evidence="4" id="KW-0749">Sporulation</keyword>
<keyword evidence="6" id="KW-0131">Cell cycle</keyword>
<evidence type="ECO:0000256" key="3">
    <source>
        <dbReference type="ARBA" id="ARBA00022618"/>
    </source>
</evidence>
<comment type="caution">
    <text evidence="7">The sequence shown here is derived from an EMBL/GenBank/DDBJ whole genome shotgun (WGS) entry which is preliminary data.</text>
</comment>
<organism evidence="7 8">
    <name type="scientific">Nakamurella aerolata</name>
    <dbReference type="NCBI Taxonomy" id="1656892"/>
    <lineage>
        <taxon>Bacteria</taxon>
        <taxon>Bacillati</taxon>
        <taxon>Actinomycetota</taxon>
        <taxon>Actinomycetes</taxon>
        <taxon>Nakamurellales</taxon>
        <taxon>Nakamurellaceae</taxon>
        <taxon>Nakamurella</taxon>
    </lineage>
</organism>
<dbReference type="Pfam" id="PF04686">
    <property type="entry name" value="SsgA"/>
    <property type="match status" value="1"/>
</dbReference>
<dbReference type="Proteomes" id="UP000562984">
    <property type="component" value="Unassembled WGS sequence"/>
</dbReference>
<comment type="similarity">
    <text evidence="2">Belongs to the SsgA family.</text>
</comment>
<keyword evidence="8" id="KW-1185">Reference proteome</keyword>
<evidence type="ECO:0000256" key="6">
    <source>
        <dbReference type="ARBA" id="ARBA00023306"/>
    </source>
</evidence>
<dbReference type="InterPro" id="IPR038658">
    <property type="entry name" value="SsgB_sf"/>
</dbReference>
<evidence type="ECO:0000256" key="2">
    <source>
        <dbReference type="ARBA" id="ARBA00009323"/>
    </source>
</evidence>
<dbReference type="AlphaFoldDB" id="A0A849AAT8"/>
<dbReference type="InterPro" id="IPR006776">
    <property type="entry name" value="SsgB"/>
</dbReference>
<evidence type="ECO:0000256" key="5">
    <source>
        <dbReference type="ARBA" id="ARBA00023210"/>
    </source>
</evidence>
<comment type="subcellular location">
    <subcellularLocation>
        <location evidence="1">Cell septum</location>
    </subcellularLocation>
</comment>
<dbReference type="GO" id="GO:0030435">
    <property type="term" value="P:sporulation resulting in formation of a cellular spore"/>
    <property type="evidence" value="ECO:0007669"/>
    <property type="project" value="UniProtKB-KW"/>
</dbReference>
<dbReference type="GO" id="GO:0030428">
    <property type="term" value="C:cell septum"/>
    <property type="evidence" value="ECO:0007669"/>
    <property type="project" value="UniProtKB-SubCell"/>
</dbReference>
<keyword evidence="5" id="KW-0717">Septation</keyword>
<reference evidence="7 8" key="1">
    <citation type="submission" date="2020-05" db="EMBL/GenBank/DDBJ databases">
        <title>Nakamurella sp. DB0629 isolated from air conditioner.</title>
        <authorList>
            <person name="Kim D.H."/>
            <person name="Kim D.-U."/>
        </authorList>
    </citation>
    <scope>NUCLEOTIDE SEQUENCE [LARGE SCALE GENOMIC DNA]</scope>
    <source>
        <strain evidence="7 8">DB0629</strain>
    </source>
</reference>
<gene>
    <name evidence="7" type="ORF">HKD39_18465</name>
</gene>
<protein>
    <submittedName>
        <fullName evidence="7">SsgA family sporulation/cell division regulator</fullName>
    </submittedName>
</protein>
<proteinExistence type="inferred from homology"/>
<evidence type="ECO:0000256" key="1">
    <source>
        <dbReference type="ARBA" id="ARBA00004431"/>
    </source>
</evidence>
<dbReference type="Gene3D" id="2.30.31.20">
    <property type="entry name" value="Sporulation-specific cell division protein SsgB"/>
    <property type="match status" value="1"/>
</dbReference>
<evidence type="ECO:0000313" key="7">
    <source>
        <dbReference type="EMBL" id="NNG37645.1"/>
    </source>
</evidence>